<feature type="signal peptide" evidence="1">
    <location>
        <begin position="1"/>
        <end position="25"/>
    </location>
</feature>
<dbReference type="SUPFAM" id="SSF53850">
    <property type="entry name" value="Periplasmic binding protein-like II"/>
    <property type="match status" value="1"/>
</dbReference>
<dbReference type="AlphaFoldDB" id="A0A919VHU8"/>
<dbReference type="Gene3D" id="3.40.190.10">
    <property type="entry name" value="Periplasmic binding protein-like II"/>
    <property type="match status" value="1"/>
</dbReference>
<evidence type="ECO:0000313" key="2">
    <source>
        <dbReference type="EMBL" id="GIM66199.1"/>
    </source>
</evidence>
<dbReference type="InterPro" id="IPR006059">
    <property type="entry name" value="SBP"/>
</dbReference>
<accession>A0A919VHU8</accession>
<dbReference type="InterPro" id="IPR050490">
    <property type="entry name" value="Bact_solute-bd_prot1"/>
</dbReference>
<gene>
    <name evidence="2" type="primary">cebE_1</name>
    <name evidence="2" type="ORF">Aco04nite_00890</name>
</gene>
<evidence type="ECO:0000313" key="3">
    <source>
        <dbReference type="Proteomes" id="UP000680865"/>
    </source>
</evidence>
<dbReference type="PROSITE" id="PS51257">
    <property type="entry name" value="PROKAR_LIPOPROTEIN"/>
    <property type="match status" value="1"/>
</dbReference>
<keyword evidence="3" id="KW-1185">Reference proteome</keyword>
<keyword evidence="1" id="KW-0732">Signal</keyword>
<protein>
    <submittedName>
        <fullName evidence="2">ABC transporter substrate-binding protein</fullName>
    </submittedName>
</protein>
<dbReference type="RefSeq" id="WP_212995203.1">
    <property type="nucleotide sequence ID" value="NZ_BAAATW010000001.1"/>
</dbReference>
<dbReference type="EMBL" id="BOQP01000001">
    <property type="protein sequence ID" value="GIM66199.1"/>
    <property type="molecule type" value="Genomic_DNA"/>
</dbReference>
<proteinExistence type="predicted"/>
<name>A0A919VHU8_9ACTN</name>
<feature type="chain" id="PRO_5037505888" evidence="1">
    <location>
        <begin position="26"/>
        <end position="418"/>
    </location>
</feature>
<reference evidence="2" key="1">
    <citation type="submission" date="2021-03" db="EMBL/GenBank/DDBJ databases">
        <title>Whole genome shotgun sequence of Actinoplanes consettensis NBRC 14913.</title>
        <authorList>
            <person name="Komaki H."/>
            <person name="Tamura T."/>
        </authorList>
    </citation>
    <scope>NUCLEOTIDE SEQUENCE</scope>
    <source>
        <strain evidence="2">NBRC 14913</strain>
    </source>
</reference>
<organism evidence="2 3">
    <name type="scientific">Winogradskya consettensis</name>
    <dbReference type="NCBI Taxonomy" id="113560"/>
    <lineage>
        <taxon>Bacteria</taxon>
        <taxon>Bacillati</taxon>
        <taxon>Actinomycetota</taxon>
        <taxon>Actinomycetes</taxon>
        <taxon>Micromonosporales</taxon>
        <taxon>Micromonosporaceae</taxon>
        <taxon>Winogradskya</taxon>
    </lineage>
</organism>
<comment type="caution">
    <text evidence="2">The sequence shown here is derived from an EMBL/GenBank/DDBJ whole genome shotgun (WGS) entry which is preliminary data.</text>
</comment>
<dbReference type="PANTHER" id="PTHR43649:SF32">
    <property type="entry name" value="SUGAR BINDING SECRETED PROTEIN"/>
    <property type="match status" value="1"/>
</dbReference>
<sequence>MNRVRRLVAGLTLLTALAGCGTTGAADDKRITLTIDDFGSFGYKTLLREYEAAHPELRVVERVTAFTKHHELLTQRLDAGRGTGDVVAVEEGYVVEFRNRSADFVNLLDLGAGDLKSNWLPWKWDATLSADGTGQMGLGTDVGGLAMCYRPDLFKAAGLPTDRESVAKLWPTWEKYIAAGQRFQAADLPVKWTDAASNIYNQILAQQPTAYYDRDEKLVMDQKPGVRTAWDLTVDMIESGESAKYVAFNAQWMAALQGGRFATLTCPAWVLGLIQQNAPATRGQWDVTAVPGGSGNWGGSWLTVPKQSSHPKEAYALAAWLTAPAQQLRIFKETGNLPSVPALYDDPAVTGFQNSFFSDAPVGKIFTAAVSRKPAQYLGLHNAAVRTIVENKLSKVEIGQLVPALAWQEAVSEAQAVK</sequence>
<evidence type="ECO:0000256" key="1">
    <source>
        <dbReference type="SAM" id="SignalP"/>
    </source>
</evidence>
<dbReference type="PANTHER" id="PTHR43649">
    <property type="entry name" value="ARABINOSE-BINDING PROTEIN-RELATED"/>
    <property type="match status" value="1"/>
</dbReference>
<dbReference type="Proteomes" id="UP000680865">
    <property type="component" value="Unassembled WGS sequence"/>
</dbReference>
<dbReference type="Pfam" id="PF01547">
    <property type="entry name" value="SBP_bac_1"/>
    <property type="match status" value="1"/>
</dbReference>